<sequence length="752" mass="86693">MRPVNEERRAILITFDTNEKVFHLTNQKISYLFQVEESDILAHIYFGKKIQKYHHHKKYPRRDRGFSGNVPLNDDRSYSKDTLPQEYSGHGGMDYRLPSIMIRRENGSNLLDLRYEKHQIQKGKLTLDGLPQAYVKEENEAETLIVTLKDRQEDIYVDLAYTIYRDRAVITRSVKVRNESESSIMLEKAASFQIDFTNSGRFDEVIALPGAHVKERQLSRQTISDGIKSFESRRGTSSHQMNSFIVLTNKYTTEFVGEAIGIHLVYSGNHSFEIEKDQINQVRLVGGINAYNFSWELQPSDHFQTPEVILAYSDQGLNGMSQVTHQLLQERVARGTHQYQQRPILVNNWEATYFDFTSKKIEAIVDEAKTLGIEMFVLDDGWFGKRDSDQSSLGDWFEYQEKLTRGLKGIADYVHQKGLKFGLWIEPEMISIDSKLYRTHPEFMMQEPNRVPAASRSQHVLDFTQKEVRMAIEKQLHQLLDSIEIDYIKWDMNRSLSDVYSASLGKQNQGEVMHRYVLGLYEMMENLTKAYPHILWEGCSGGGGRFDAGILHYMPQSWTSDNTDAVERINIQYGTSLGYPISAMTAHVSAVPNHQTGRITRLKTRSDVAMGGVFGYELDLTKLSADEKVAVKTHVHFYKQIRQTVQYGNFYRLKNPFEQNIASWEFVSKDQNEVLLFLSRRLANAQPDFHEVCLVGLVPEKLYKNQKTGDIYSGSELMTVGIYFPDFYGDFQSELIHFISIDKGEEVNESND</sequence>
<evidence type="ECO:0000256" key="2">
    <source>
        <dbReference type="ARBA" id="ARBA00006202"/>
    </source>
</evidence>
<keyword evidence="4 6" id="KW-0378">Hydrolase</keyword>
<dbReference type="PRINTS" id="PR00743">
    <property type="entry name" value="GLHYDRLASE36"/>
</dbReference>
<dbReference type="EMBL" id="MJEA01000001">
    <property type="protein sequence ID" value="OQO71571.1"/>
    <property type="molecule type" value="Genomic_DNA"/>
</dbReference>
<evidence type="ECO:0000256" key="3">
    <source>
        <dbReference type="ARBA" id="ARBA00012755"/>
    </source>
</evidence>
<dbReference type="PANTHER" id="PTHR43053">
    <property type="entry name" value="GLYCOSIDASE FAMILY 31"/>
    <property type="match status" value="1"/>
</dbReference>
<feature type="active site" description="Proton donor" evidence="7">
    <location>
        <position position="561"/>
    </location>
</feature>
<dbReference type="InterPro" id="IPR038417">
    <property type="entry name" value="Alpga-gal_N_sf"/>
</dbReference>
<evidence type="ECO:0000256" key="5">
    <source>
        <dbReference type="ARBA" id="ARBA00023295"/>
    </source>
</evidence>
<gene>
    <name evidence="11" type="ORF">BH747_01710</name>
</gene>
<dbReference type="CDD" id="cd14791">
    <property type="entry name" value="GH36"/>
    <property type="match status" value="1"/>
</dbReference>
<evidence type="ECO:0000313" key="12">
    <source>
        <dbReference type="Proteomes" id="UP000192477"/>
    </source>
</evidence>
<evidence type="ECO:0000256" key="1">
    <source>
        <dbReference type="ARBA" id="ARBA00001255"/>
    </source>
</evidence>
<dbReference type="InterPro" id="IPR000111">
    <property type="entry name" value="Glyco_hydro_27/36_CS"/>
</dbReference>
<accession>A0A1V8YG36</accession>
<dbReference type="FunFam" id="3.20.20.70:FF:000118">
    <property type="entry name" value="Alpha-galactosidase"/>
    <property type="match status" value="1"/>
</dbReference>
<evidence type="ECO:0000256" key="8">
    <source>
        <dbReference type="SAM" id="MobiDB-lite"/>
    </source>
</evidence>
<dbReference type="InterPro" id="IPR031704">
    <property type="entry name" value="Glyco_hydro_36_N"/>
</dbReference>
<dbReference type="InterPro" id="IPR031705">
    <property type="entry name" value="Glyco_hydro_36_C"/>
</dbReference>
<name>A0A1V8YG36_9ENTE</name>
<dbReference type="Pfam" id="PF02065">
    <property type="entry name" value="Melibiase"/>
    <property type="match status" value="1"/>
</dbReference>
<dbReference type="STRING" id="112904.BH747_01710"/>
<dbReference type="InterPro" id="IPR017853">
    <property type="entry name" value="GH"/>
</dbReference>
<evidence type="ECO:0000256" key="4">
    <source>
        <dbReference type="ARBA" id="ARBA00022801"/>
    </source>
</evidence>
<dbReference type="InterPro" id="IPR013780">
    <property type="entry name" value="Glyco_hydro_b"/>
</dbReference>
<feature type="domain" description="Glycosyl hydrolase family 36 C-terminal" evidence="9">
    <location>
        <begin position="662"/>
        <end position="738"/>
    </location>
</feature>
<dbReference type="Gene3D" id="2.70.98.60">
    <property type="entry name" value="alpha-galactosidase from lactobacil brevis"/>
    <property type="match status" value="1"/>
</dbReference>
<evidence type="ECO:0000256" key="6">
    <source>
        <dbReference type="PIRNR" id="PIRNR005536"/>
    </source>
</evidence>
<dbReference type="InterPro" id="IPR013785">
    <property type="entry name" value="Aldolase_TIM"/>
</dbReference>
<comment type="catalytic activity">
    <reaction evidence="1 6">
        <text>Hydrolysis of terminal, non-reducing alpha-D-galactose residues in alpha-D-galactosides, including galactose oligosaccharides, galactomannans and galactolipids.</text>
        <dbReference type="EC" id="3.2.1.22"/>
    </reaction>
</comment>
<dbReference type="GO" id="GO:0016052">
    <property type="term" value="P:carbohydrate catabolic process"/>
    <property type="evidence" value="ECO:0007669"/>
    <property type="project" value="InterPro"/>
</dbReference>
<dbReference type="OrthoDB" id="9758822at2"/>
<dbReference type="Pfam" id="PF16874">
    <property type="entry name" value="Glyco_hydro_36C"/>
    <property type="match status" value="1"/>
</dbReference>
<dbReference type="Gene3D" id="3.20.20.70">
    <property type="entry name" value="Aldolase class I"/>
    <property type="match status" value="1"/>
</dbReference>
<dbReference type="PANTHER" id="PTHR43053:SF3">
    <property type="entry name" value="ALPHA-GALACTOSIDASE C-RELATED"/>
    <property type="match status" value="1"/>
</dbReference>
<dbReference type="PIRSF" id="PIRSF005536">
    <property type="entry name" value="Agal"/>
    <property type="match status" value="1"/>
</dbReference>
<dbReference type="RefSeq" id="WP_081181829.1">
    <property type="nucleotide sequence ID" value="NZ_MJEA01000001.1"/>
</dbReference>
<reference evidence="11 12" key="1">
    <citation type="journal article" date="2017" name="BMC Microbiol.">
        <title>Comparative genomics of Enterococcus spp. isolated from bovine feces.</title>
        <authorList>
            <person name="Beukers A.G."/>
            <person name="Zaheer R."/>
            <person name="Goji N."/>
            <person name="Amoako K.K."/>
            <person name="Chaves A.V."/>
            <person name="Ward M.P."/>
            <person name="McAllister T.A."/>
        </authorList>
    </citation>
    <scope>NUCLEOTIDE SEQUENCE [LARGE SCALE GENOMIC DNA]</scope>
    <source>
        <strain evidence="11 12">F1129D 143</strain>
    </source>
</reference>
<comment type="caution">
    <text evidence="11">The sequence shown here is derived from an EMBL/GenBank/DDBJ whole genome shotgun (WGS) entry which is preliminary data.</text>
</comment>
<dbReference type="Proteomes" id="UP000192477">
    <property type="component" value="Unassembled WGS sequence"/>
</dbReference>
<evidence type="ECO:0000256" key="7">
    <source>
        <dbReference type="PIRSR" id="PIRSR005536-1"/>
    </source>
</evidence>
<evidence type="ECO:0000313" key="11">
    <source>
        <dbReference type="EMBL" id="OQO71571.1"/>
    </source>
</evidence>
<feature type="active site" description="Nucleophile" evidence="7">
    <location>
        <position position="491"/>
    </location>
</feature>
<feature type="domain" description="Glycosyl hydrolase family 36 N-terminal" evidence="10">
    <location>
        <begin position="41"/>
        <end position="298"/>
    </location>
</feature>
<dbReference type="PROSITE" id="PS00512">
    <property type="entry name" value="ALPHA_GALACTOSIDASE"/>
    <property type="match status" value="1"/>
</dbReference>
<dbReference type="EC" id="3.2.1.22" evidence="3 6"/>
<comment type="similarity">
    <text evidence="2">Belongs to the glycosyl hydrolase 36 family.</text>
</comment>
<dbReference type="Gene3D" id="2.60.40.1180">
    <property type="entry name" value="Golgi alpha-mannosidase II"/>
    <property type="match status" value="1"/>
</dbReference>
<evidence type="ECO:0000259" key="10">
    <source>
        <dbReference type="Pfam" id="PF16875"/>
    </source>
</evidence>
<proteinExistence type="inferred from homology"/>
<evidence type="ECO:0000259" key="9">
    <source>
        <dbReference type="Pfam" id="PF16874"/>
    </source>
</evidence>
<protein>
    <recommendedName>
        <fullName evidence="3 6">Alpha-galactosidase</fullName>
        <ecNumber evidence="3 6">3.2.1.22</ecNumber>
    </recommendedName>
</protein>
<dbReference type="InterPro" id="IPR002252">
    <property type="entry name" value="Glyco_hydro_36"/>
</dbReference>
<dbReference type="AlphaFoldDB" id="A0A1V8YG36"/>
<dbReference type="InterPro" id="IPR050985">
    <property type="entry name" value="Alpha-glycosidase_related"/>
</dbReference>
<keyword evidence="5 6" id="KW-0326">Glycosidase</keyword>
<dbReference type="Pfam" id="PF16875">
    <property type="entry name" value="Glyco_hydro_36N"/>
    <property type="match status" value="1"/>
</dbReference>
<dbReference type="GO" id="GO:0004557">
    <property type="term" value="F:alpha-galactosidase activity"/>
    <property type="evidence" value="ECO:0007669"/>
    <property type="project" value="UniProtKB-UniRule"/>
</dbReference>
<dbReference type="SUPFAM" id="SSF51445">
    <property type="entry name" value="(Trans)glycosidases"/>
    <property type="match status" value="1"/>
</dbReference>
<organism evidence="11 12">
    <name type="scientific">Enterococcus villorum</name>
    <dbReference type="NCBI Taxonomy" id="112904"/>
    <lineage>
        <taxon>Bacteria</taxon>
        <taxon>Bacillati</taxon>
        <taxon>Bacillota</taxon>
        <taxon>Bacilli</taxon>
        <taxon>Lactobacillales</taxon>
        <taxon>Enterococcaceae</taxon>
        <taxon>Enterococcus</taxon>
    </lineage>
</organism>
<feature type="region of interest" description="Disordered" evidence="8">
    <location>
        <begin position="57"/>
        <end position="85"/>
    </location>
</feature>